<gene>
    <name evidence="1" type="ORF">MFMK1_002934</name>
</gene>
<evidence type="ECO:0000313" key="1">
    <source>
        <dbReference type="EMBL" id="WRO23086.1"/>
    </source>
</evidence>
<dbReference type="EMBL" id="CP121694">
    <property type="protein sequence ID" value="WRO23086.1"/>
    <property type="molecule type" value="Genomic_DNA"/>
</dbReference>
<organism evidence="1 2">
    <name type="scientific">Metallumcola ferriviriculae</name>
    <dbReference type="NCBI Taxonomy" id="3039180"/>
    <lineage>
        <taxon>Bacteria</taxon>
        <taxon>Bacillati</taxon>
        <taxon>Bacillota</taxon>
        <taxon>Clostridia</taxon>
        <taxon>Neomoorellales</taxon>
        <taxon>Desulfitibacteraceae</taxon>
        <taxon>Metallumcola</taxon>
    </lineage>
</organism>
<dbReference type="InterPro" id="IPR011006">
    <property type="entry name" value="CheY-like_superfamily"/>
</dbReference>
<accession>A0AAU0US53</accession>
<evidence type="ECO:0000313" key="2">
    <source>
        <dbReference type="Proteomes" id="UP001329915"/>
    </source>
</evidence>
<dbReference type="RefSeq" id="WP_366922473.1">
    <property type="nucleotide sequence ID" value="NZ_CP121694.1"/>
</dbReference>
<dbReference type="Gene3D" id="3.40.50.2300">
    <property type="match status" value="1"/>
</dbReference>
<keyword evidence="2" id="KW-1185">Reference proteome</keyword>
<proteinExistence type="predicted"/>
<dbReference type="Proteomes" id="UP001329915">
    <property type="component" value="Chromosome"/>
</dbReference>
<protein>
    <submittedName>
        <fullName evidence="1">Uncharacterized protein</fullName>
    </submittedName>
</protein>
<name>A0AAU0US53_9FIRM</name>
<dbReference type="KEGG" id="dbc:MFMK1_002934"/>
<reference evidence="1 2" key="1">
    <citation type="submission" date="2023-04" db="EMBL/GenBank/DDBJ databases">
        <authorList>
            <person name="Hsu D."/>
        </authorList>
    </citation>
    <scope>NUCLEOTIDE SEQUENCE [LARGE SCALE GENOMIC DNA]</scope>
    <source>
        <strain evidence="1 2">MK1</strain>
    </source>
</reference>
<sequence>MVIRTMIAEDNRWFREQLVDEIASFNGIEVAFTAGNGEEFLKVFDDIKPELGEQKESAGLYRC</sequence>
<dbReference type="AlphaFoldDB" id="A0AAU0US53"/>
<dbReference type="SUPFAM" id="SSF52172">
    <property type="entry name" value="CheY-like"/>
    <property type="match status" value="1"/>
</dbReference>